<gene>
    <name evidence="1" type="ORF">BDN72DRAFT_955868</name>
</gene>
<dbReference type="Proteomes" id="UP000308600">
    <property type="component" value="Unassembled WGS sequence"/>
</dbReference>
<keyword evidence="2" id="KW-1185">Reference proteome</keyword>
<organism evidence="1 2">
    <name type="scientific">Pluteus cervinus</name>
    <dbReference type="NCBI Taxonomy" id="181527"/>
    <lineage>
        <taxon>Eukaryota</taxon>
        <taxon>Fungi</taxon>
        <taxon>Dikarya</taxon>
        <taxon>Basidiomycota</taxon>
        <taxon>Agaricomycotina</taxon>
        <taxon>Agaricomycetes</taxon>
        <taxon>Agaricomycetidae</taxon>
        <taxon>Agaricales</taxon>
        <taxon>Pluteineae</taxon>
        <taxon>Pluteaceae</taxon>
        <taxon>Pluteus</taxon>
    </lineage>
</organism>
<accession>A0ACD3B9C5</accession>
<evidence type="ECO:0000313" key="2">
    <source>
        <dbReference type="Proteomes" id="UP000308600"/>
    </source>
</evidence>
<protein>
    <submittedName>
        <fullName evidence="1">Uncharacterized protein</fullName>
    </submittedName>
</protein>
<proteinExistence type="predicted"/>
<sequence>MLSSRPVQLNGDGPLPHHLNQFPTKTPKRATKGAKAENAIVQATVNGKAKSMMVNTPFHHKTVQPQRISKDGAGAGQKIVLATVARGSRPLGDKTPFPNRNVQQLQHTPLAQMQKLGSLFDGKGELQRRPSSARTNLRFRKSGGGFETPMNPGNPWEVDEGDVLLQPPEEVVHVEPRIEDDFDDIEYVPQITEVPYQPPFDFEMPDYKLLGKRLFDLAHSYPYDDTSPPVVDWDPSQESLGLVSWDAMLPSSDIDLSQDDPFRQALKPKNAQAKPTSKVPPVKPSLLKPQPTATSRTIATSKPSSTVRPDPVKPGPSTRTYGTSRLTVPKPRIPNITVTSTATTQNPGTKRTGRTDAVAMTTPAGIGRPLASKTRTATANLATRAPGNAPKSNSTIKPVPKPTPNVSIKPNFATTTALRPPSVVAKPRPTTSASYYRGPRPVSSKSTASSGAVRGTIRTGKSVSNTISIARENNDVDVVVLTAPPQVEDFLFDI</sequence>
<reference evidence="1 2" key="1">
    <citation type="journal article" date="2019" name="Nat. Ecol. Evol.">
        <title>Megaphylogeny resolves global patterns of mushroom evolution.</title>
        <authorList>
            <person name="Varga T."/>
            <person name="Krizsan K."/>
            <person name="Foldi C."/>
            <person name="Dima B."/>
            <person name="Sanchez-Garcia M."/>
            <person name="Sanchez-Ramirez S."/>
            <person name="Szollosi G.J."/>
            <person name="Szarkandi J.G."/>
            <person name="Papp V."/>
            <person name="Albert L."/>
            <person name="Andreopoulos W."/>
            <person name="Angelini C."/>
            <person name="Antonin V."/>
            <person name="Barry K.W."/>
            <person name="Bougher N.L."/>
            <person name="Buchanan P."/>
            <person name="Buyck B."/>
            <person name="Bense V."/>
            <person name="Catcheside P."/>
            <person name="Chovatia M."/>
            <person name="Cooper J."/>
            <person name="Damon W."/>
            <person name="Desjardin D."/>
            <person name="Finy P."/>
            <person name="Geml J."/>
            <person name="Haridas S."/>
            <person name="Hughes K."/>
            <person name="Justo A."/>
            <person name="Karasinski D."/>
            <person name="Kautmanova I."/>
            <person name="Kiss B."/>
            <person name="Kocsube S."/>
            <person name="Kotiranta H."/>
            <person name="LaButti K.M."/>
            <person name="Lechner B.E."/>
            <person name="Liimatainen K."/>
            <person name="Lipzen A."/>
            <person name="Lukacs Z."/>
            <person name="Mihaltcheva S."/>
            <person name="Morgado L.N."/>
            <person name="Niskanen T."/>
            <person name="Noordeloos M.E."/>
            <person name="Ohm R.A."/>
            <person name="Ortiz-Santana B."/>
            <person name="Ovrebo C."/>
            <person name="Racz N."/>
            <person name="Riley R."/>
            <person name="Savchenko A."/>
            <person name="Shiryaev A."/>
            <person name="Soop K."/>
            <person name="Spirin V."/>
            <person name="Szebenyi C."/>
            <person name="Tomsovsky M."/>
            <person name="Tulloss R.E."/>
            <person name="Uehling J."/>
            <person name="Grigoriev I.V."/>
            <person name="Vagvolgyi C."/>
            <person name="Papp T."/>
            <person name="Martin F.M."/>
            <person name="Miettinen O."/>
            <person name="Hibbett D.S."/>
            <person name="Nagy L.G."/>
        </authorList>
    </citation>
    <scope>NUCLEOTIDE SEQUENCE [LARGE SCALE GENOMIC DNA]</scope>
    <source>
        <strain evidence="1 2">NL-1719</strain>
    </source>
</reference>
<evidence type="ECO:0000313" key="1">
    <source>
        <dbReference type="EMBL" id="TFK74234.1"/>
    </source>
</evidence>
<name>A0ACD3B9C5_9AGAR</name>
<dbReference type="EMBL" id="ML208269">
    <property type="protein sequence ID" value="TFK74234.1"/>
    <property type="molecule type" value="Genomic_DNA"/>
</dbReference>